<feature type="compositionally biased region" description="Low complexity" evidence="2">
    <location>
        <begin position="7"/>
        <end position="16"/>
    </location>
</feature>
<dbReference type="PANTHER" id="PTHR46553">
    <property type="entry name" value="ADENINE NUCLEOTIDE ALPHA HYDROLASES-LIKE SUPERFAMILY PROTEIN"/>
    <property type="match status" value="1"/>
</dbReference>
<proteinExistence type="inferred from homology"/>
<evidence type="ECO:0000313" key="5">
    <source>
        <dbReference type="Proteomes" id="UP000179627"/>
    </source>
</evidence>
<name>A0A1S1Q8D2_9ACTN</name>
<dbReference type="AlphaFoldDB" id="A0A1S1Q8D2"/>
<comment type="caution">
    <text evidence="4">The sequence shown here is derived from an EMBL/GenBank/DDBJ whole genome shotgun (WGS) entry which is preliminary data.</text>
</comment>
<feature type="region of interest" description="Disordered" evidence="2">
    <location>
        <begin position="158"/>
        <end position="191"/>
    </location>
</feature>
<feature type="domain" description="UspA" evidence="3">
    <location>
        <begin position="189"/>
        <end position="335"/>
    </location>
</feature>
<dbReference type="SUPFAM" id="SSF52402">
    <property type="entry name" value="Adenine nucleotide alpha hydrolases-like"/>
    <property type="match status" value="2"/>
</dbReference>
<dbReference type="InterPro" id="IPR014729">
    <property type="entry name" value="Rossmann-like_a/b/a_fold"/>
</dbReference>
<gene>
    <name evidence="4" type="ORF">CC117_08380</name>
</gene>
<dbReference type="Pfam" id="PF00582">
    <property type="entry name" value="Usp"/>
    <property type="match status" value="2"/>
</dbReference>
<feature type="domain" description="UspA" evidence="3">
    <location>
        <begin position="18"/>
        <end position="157"/>
    </location>
</feature>
<feature type="region of interest" description="Disordered" evidence="2">
    <location>
        <begin position="1"/>
        <end position="22"/>
    </location>
</feature>
<dbReference type="EMBL" id="MBLM01000163">
    <property type="protein sequence ID" value="OHV29362.1"/>
    <property type="molecule type" value="Genomic_DNA"/>
</dbReference>
<evidence type="ECO:0000256" key="2">
    <source>
        <dbReference type="SAM" id="MobiDB-lite"/>
    </source>
</evidence>
<dbReference type="InterPro" id="IPR006015">
    <property type="entry name" value="Universal_stress_UspA"/>
</dbReference>
<dbReference type="Gene3D" id="3.40.50.620">
    <property type="entry name" value="HUPs"/>
    <property type="match status" value="2"/>
</dbReference>
<dbReference type="PRINTS" id="PR01438">
    <property type="entry name" value="UNVRSLSTRESS"/>
</dbReference>
<reference evidence="5" key="1">
    <citation type="submission" date="2016-07" db="EMBL/GenBank/DDBJ databases">
        <title>Sequence Frankia sp. strain CcI1.17.</title>
        <authorList>
            <person name="Ghodhbane-Gtari F."/>
            <person name="Swanson E."/>
            <person name="Gueddou A."/>
            <person name="Morris K."/>
            <person name="Hezbri K."/>
            <person name="Ktari A."/>
            <person name="Nouioui I."/>
            <person name="Abebe-Akele F."/>
            <person name="Simpson S."/>
            <person name="Thomas K."/>
            <person name="Gtari M."/>
            <person name="Tisa L.S."/>
            <person name="Hurst S."/>
        </authorList>
    </citation>
    <scope>NUCLEOTIDE SEQUENCE [LARGE SCALE GENOMIC DNA]</scope>
    <source>
        <strain evidence="5">Cc1.17</strain>
    </source>
</reference>
<sequence length="337" mass="34241">MTDEGRNGSAGRSAGADIVVGIDGSPGSESALRWAVTEASRRGVRVRAVLGSCPHEQPSAVRRWADATAGPHDEGTLAQAAGQVLHEALTDVELPPGLAVVEEVVDAPGSEALLTAGRDAEMIVVGTRGRGLLHRLRIGSVSASVAVHSPVPVVVVRAPRTGDDDDAAEPAGSDGRSGPQPHTSEAPARPVVVGVDGSPNSLAALRWAADEAVLRGAPLHVVHAWLAAVPLPFAETSGDIVAALEDQARAVLDDSIAQVIGTAAGPGQDGPSAPTPSIRRVLVAASATRALLEESRDADLLVVGARGRGGFAELLLGSVSHQTMLHATAPVAIVHGR</sequence>
<dbReference type="InterPro" id="IPR006016">
    <property type="entry name" value="UspA"/>
</dbReference>
<protein>
    <submittedName>
        <fullName evidence="4">Universal stress protein UspA</fullName>
    </submittedName>
</protein>
<organism evidence="4 5">
    <name type="scientific">Parafrankia colletiae</name>
    <dbReference type="NCBI Taxonomy" id="573497"/>
    <lineage>
        <taxon>Bacteria</taxon>
        <taxon>Bacillati</taxon>
        <taxon>Actinomycetota</taxon>
        <taxon>Actinomycetes</taxon>
        <taxon>Frankiales</taxon>
        <taxon>Frankiaceae</taxon>
        <taxon>Parafrankia</taxon>
    </lineage>
</organism>
<dbReference type="RefSeq" id="WP_071091039.1">
    <property type="nucleotide sequence ID" value="NZ_MBLM01000163.1"/>
</dbReference>
<dbReference type="PANTHER" id="PTHR46553:SF3">
    <property type="entry name" value="ADENINE NUCLEOTIDE ALPHA HYDROLASES-LIKE SUPERFAMILY PROTEIN"/>
    <property type="match status" value="1"/>
</dbReference>
<keyword evidence="5" id="KW-1185">Reference proteome</keyword>
<evidence type="ECO:0000313" key="4">
    <source>
        <dbReference type="EMBL" id="OHV29362.1"/>
    </source>
</evidence>
<dbReference type="Proteomes" id="UP000179627">
    <property type="component" value="Unassembled WGS sequence"/>
</dbReference>
<accession>A0A1S1Q8D2</accession>
<dbReference type="OrthoDB" id="6174426at2"/>
<evidence type="ECO:0000256" key="1">
    <source>
        <dbReference type="ARBA" id="ARBA00008791"/>
    </source>
</evidence>
<evidence type="ECO:0000259" key="3">
    <source>
        <dbReference type="Pfam" id="PF00582"/>
    </source>
</evidence>
<comment type="similarity">
    <text evidence="1">Belongs to the universal stress protein A family.</text>
</comment>